<keyword evidence="1" id="KW-0472">Membrane</keyword>
<dbReference type="GeneID" id="86888903"/>
<reference evidence="3 4" key="1">
    <citation type="submission" date="2019-11" db="EMBL/GenBank/DDBJ databases">
        <authorList>
            <person name="An D."/>
        </authorList>
    </citation>
    <scope>NUCLEOTIDE SEQUENCE [LARGE SCALE GENOMIC DNA]</scope>
    <source>
        <strain evidence="3 4">YIM 103518</strain>
    </source>
</reference>
<sequence length="105" mass="11207">MKKGQIALIFIIGLALGSIAGYIAYSQLTARYVATTTACTIVNEAVNHKLLTTDQVKELGHLAGQEMNKNYASVASKFALTKEQVEAASPESNCSQFLVGVNEAK</sequence>
<dbReference type="EMBL" id="JAXHPO010000020">
    <property type="protein sequence ID" value="MDY6550348.1"/>
    <property type="molecule type" value="Genomic_DNA"/>
</dbReference>
<evidence type="ECO:0000313" key="5">
    <source>
        <dbReference type="Proteomes" id="UP001284094"/>
    </source>
</evidence>
<accession>A0A6L6GDL2</accession>
<dbReference type="AlphaFoldDB" id="A0A6L6GDL2"/>
<dbReference type="EMBL" id="WLYL01000007">
    <property type="protein sequence ID" value="MTD10526.1"/>
    <property type="molecule type" value="Genomic_DNA"/>
</dbReference>
<feature type="transmembrane region" description="Helical" evidence="1">
    <location>
        <begin position="6"/>
        <end position="25"/>
    </location>
</feature>
<keyword evidence="1" id="KW-0812">Transmembrane</keyword>
<name>A0A6L6GDL2_9GAMM</name>
<protein>
    <submittedName>
        <fullName evidence="3">Uncharacterized protein</fullName>
    </submittedName>
</protein>
<keyword evidence="5" id="KW-1185">Reference proteome</keyword>
<dbReference type="Proteomes" id="UP000473854">
    <property type="component" value="Unassembled WGS sequence"/>
</dbReference>
<evidence type="ECO:0000313" key="3">
    <source>
        <dbReference type="EMBL" id="MTD10526.1"/>
    </source>
</evidence>
<evidence type="ECO:0000256" key="1">
    <source>
        <dbReference type="SAM" id="Phobius"/>
    </source>
</evidence>
<dbReference type="Proteomes" id="UP001284094">
    <property type="component" value="Unassembled WGS sequence"/>
</dbReference>
<organism evidence="3 4">
    <name type="scientific">Acinetobacter faecalis</name>
    <dbReference type="NCBI Taxonomy" id="2665161"/>
    <lineage>
        <taxon>Bacteria</taxon>
        <taxon>Pseudomonadati</taxon>
        <taxon>Pseudomonadota</taxon>
        <taxon>Gammaproteobacteria</taxon>
        <taxon>Moraxellales</taxon>
        <taxon>Moraxellaceae</taxon>
        <taxon>Acinetobacter</taxon>
    </lineage>
</organism>
<evidence type="ECO:0000313" key="4">
    <source>
        <dbReference type="Proteomes" id="UP000473854"/>
    </source>
</evidence>
<keyword evidence="1" id="KW-1133">Transmembrane helix</keyword>
<evidence type="ECO:0000313" key="2">
    <source>
        <dbReference type="EMBL" id="MDY6550348.1"/>
    </source>
</evidence>
<comment type="caution">
    <text evidence="3">The sequence shown here is derived from an EMBL/GenBank/DDBJ whole genome shotgun (WGS) entry which is preliminary data.</text>
</comment>
<gene>
    <name evidence="3" type="ORF">GIX10_03540</name>
    <name evidence="2" type="ORF">SKM48_06225</name>
</gene>
<reference evidence="2 5" key="3">
    <citation type="journal article" date="2024" name="Syst. Appl. Microbiol.">
        <title>Evidence for the occurrence of Acinetobacter faecalis in cattle feces and its emended description.</title>
        <authorList>
            <person name="Kyselkova M."/>
            <person name="Xanthopoulou K."/>
            <person name="Shestivska V."/>
            <person name="Spanelova P."/>
            <person name="Maixnerova M."/>
            <person name="Higgins P.G."/>
            <person name="Nemec A."/>
        </authorList>
    </citation>
    <scope>NUCLEOTIDE SEQUENCE [LARGE SCALE GENOMIC DNA]</scope>
    <source>
        <strain evidence="2 5">ANC 7225</strain>
    </source>
</reference>
<reference evidence="2" key="2">
    <citation type="submission" date="2023-11" db="EMBL/GenBank/DDBJ databases">
        <authorList>
            <person name="Kyselkova M."/>
            <person name="Xanthopoulou K."/>
            <person name="Shestivska V."/>
            <person name="Spanelova P."/>
            <person name="Maixnerova M."/>
            <person name="Higgins P.G."/>
            <person name="Nemec A."/>
        </authorList>
    </citation>
    <scope>NUCLEOTIDE SEQUENCE</scope>
    <source>
        <strain evidence="2">ANC 7225</strain>
    </source>
</reference>
<dbReference type="RefSeq" id="WP_154772162.1">
    <property type="nucleotide sequence ID" value="NZ_JAXHPD010000003.1"/>
</dbReference>
<proteinExistence type="predicted"/>